<dbReference type="AlphaFoldDB" id="A0AAV7RAN2"/>
<evidence type="ECO:0000313" key="1">
    <source>
        <dbReference type="EMBL" id="KAJ1148867.1"/>
    </source>
</evidence>
<dbReference type="Proteomes" id="UP001066276">
    <property type="component" value="Chromosome 5"/>
</dbReference>
<gene>
    <name evidence="1" type="ORF">NDU88_001691</name>
</gene>
<comment type="caution">
    <text evidence="1">The sequence shown here is derived from an EMBL/GenBank/DDBJ whole genome shotgun (WGS) entry which is preliminary data.</text>
</comment>
<organism evidence="1 2">
    <name type="scientific">Pleurodeles waltl</name>
    <name type="common">Iberian ribbed newt</name>
    <dbReference type="NCBI Taxonomy" id="8319"/>
    <lineage>
        <taxon>Eukaryota</taxon>
        <taxon>Metazoa</taxon>
        <taxon>Chordata</taxon>
        <taxon>Craniata</taxon>
        <taxon>Vertebrata</taxon>
        <taxon>Euteleostomi</taxon>
        <taxon>Amphibia</taxon>
        <taxon>Batrachia</taxon>
        <taxon>Caudata</taxon>
        <taxon>Salamandroidea</taxon>
        <taxon>Salamandridae</taxon>
        <taxon>Pleurodelinae</taxon>
        <taxon>Pleurodeles</taxon>
    </lineage>
</organism>
<evidence type="ECO:0000313" key="2">
    <source>
        <dbReference type="Proteomes" id="UP001066276"/>
    </source>
</evidence>
<reference evidence="1" key="1">
    <citation type="journal article" date="2022" name="bioRxiv">
        <title>Sequencing and chromosome-scale assembly of the giantPleurodeles waltlgenome.</title>
        <authorList>
            <person name="Brown T."/>
            <person name="Elewa A."/>
            <person name="Iarovenko S."/>
            <person name="Subramanian E."/>
            <person name="Araus A.J."/>
            <person name="Petzold A."/>
            <person name="Susuki M."/>
            <person name="Suzuki K.-i.T."/>
            <person name="Hayashi T."/>
            <person name="Toyoda A."/>
            <person name="Oliveira C."/>
            <person name="Osipova E."/>
            <person name="Leigh N.D."/>
            <person name="Simon A."/>
            <person name="Yun M.H."/>
        </authorList>
    </citation>
    <scope>NUCLEOTIDE SEQUENCE</scope>
    <source>
        <strain evidence="1">20211129_DDA</strain>
        <tissue evidence="1">Liver</tissue>
    </source>
</reference>
<dbReference type="EMBL" id="JANPWB010000009">
    <property type="protein sequence ID" value="KAJ1148867.1"/>
    <property type="molecule type" value="Genomic_DNA"/>
</dbReference>
<sequence length="112" mass="12304">MMLLPPVGARTIVVGMAPEKVALARLTPIRIQDQICETPFNAKDGAVRKELDGVRAYVYRTVEGSSIKIAFCRRRSPAELHLQLLATFQHGFLLPAGGTLRGQSYLTLRLGV</sequence>
<keyword evidence="2" id="KW-1185">Reference proteome</keyword>
<proteinExistence type="predicted"/>
<protein>
    <submittedName>
        <fullName evidence="1">Uncharacterized protein</fullName>
    </submittedName>
</protein>
<accession>A0AAV7RAN2</accession>
<name>A0AAV7RAN2_PLEWA</name>